<name>A0ABD3LDM1_EUCGL</name>
<dbReference type="Pfam" id="PF05553">
    <property type="entry name" value="DUF761"/>
    <property type="match status" value="1"/>
</dbReference>
<gene>
    <name evidence="1" type="ORF">ACJRO7_016715</name>
</gene>
<evidence type="ECO:0000313" key="1">
    <source>
        <dbReference type="EMBL" id="KAL3747937.1"/>
    </source>
</evidence>
<dbReference type="EMBL" id="JBJKBG010000003">
    <property type="protein sequence ID" value="KAL3747937.1"/>
    <property type="molecule type" value="Genomic_DNA"/>
</dbReference>
<protein>
    <submittedName>
        <fullName evidence="1">Uncharacterized protein</fullName>
    </submittedName>
</protein>
<evidence type="ECO:0000313" key="2">
    <source>
        <dbReference type="Proteomes" id="UP001634007"/>
    </source>
</evidence>
<accession>A0ABD3LDM1</accession>
<dbReference type="Proteomes" id="UP001634007">
    <property type="component" value="Unassembled WGS sequence"/>
</dbReference>
<dbReference type="AlphaFoldDB" id="A0ABD3LDM1"/>
<reference evidence="1 2" key="1">
    <citation type="submission" date="2024-11" db="EMBL/GenBank/DDBJ databases">
        <title>Chromosome-level genome assembly of Eucalyptus globulus Labill. provides insights into its genome evolution.</title>
        <authorList>
            <person name="Li X."/>
        </authorList>
    </citation>
    <scope>NUCLEOTIDE SEQUENCE [LARGE SCALE GENOMIC DNA]</scope>
    <source>
        <strain evidence="1">CL2024</strain>
        <tissue evidence="1">Fresh tender leaves</tissue>
    </source>
</reference>
<dbReference type="InterPro" id="IPR008480">
    <property type="entry name" value="DUF761_pln"/>
</dbReference>
<proteinExistence type="predicted"/>
<organism evidence="1 2">
    <name type="scientific">Eucalyptus globulus</name>
    <name type="common">Tasmanian blue gum</name>
    <dbReference type="NCBI Taxonomy" id="34317"/>
    <lineage>
        <taxon>Eukaryota</taxon>
        <taxon>Viridiplantae</taxon>
        <taxon>Streptophyta</taxon>
        <taxon>Embryophyta</taxon>
        <taxon>Tracheophyta</taxon>
        <taxon>Spermatophyta</taxon>
        <taxon>Magnoliopsida</taxon>
        <taxon>eudicotyledons</taxon>
        <taxon>Gunneridae</taxon>
        <taxon>Pentapetalae</taxon>
        <taxon>rosids</taxon>
        <taxon>malvids</taxon>
        <taxon>Myrtales</taxon>
        <taxon>Myrtaceae</taxon>
        <taxon>Myrtoideae</taxon>
        <taxon>Eucalypteae</taxon>
        <taxon>Eucalyptus</taxon>
    </lineage>
</organism>
<sequence length="118" mass="13822">MGTSSSKWWVLRRNLESAVKQIKDMLIRRCRTSPGRRHCIEEAGWKESSSESDGALERAKMVSFHCDDTSHNNPYGCDCKEDDIDGRAENFVANFRRRLQMERQVSLELRYSRRNSFC</sequence>
<comment type="caution">
    <text evidence="1">The sequence shown here is derived from an EMBL/GenBank/DDBJ whole genome shotgun (WGS) entry which is preliminary data.</text>
</comment>
<keyword evidence="2" id="KW-1185">Reference proteome</keyword>